<dbReference type="GO" id="GO:0006355">
    <property type="term" value="P:regulation of DNA-templated transcription"/>
    <property type="evidence" value="ECO:0007669"/>
    <property type="project" value="InterPro"/>
</dbReference>
<dbReference type="Pfam" id="PF00512">
    <property type="entry name" value="HisKA"/>
    <property type="match status" value="1"/>
</dbReference>
<sequence>MVFIDEQQLHTGNIDPICEEDEELIGYFLTREGTCKGLFEDEVAVVLLVDPRTLDIIDANNTACSFYGWKRSDVHSKNIRDLAVLSDKYEKCHENIDIAGRGRYSISRHNAANGTFRDVKIYMSPVLGEQDRQYYMIQDITEHKILEEKRHITNFSLFNFSDAVFCTGSNGQFFYVNYAACTHLGYSEDELLTMGVADINPNFTFNKWKRHWEKVKSEKNFMFQTLHRTKKGVIIPVEITVNYMIYDGKEYNCAIVKDISERKRTEKGLKLACFSLENFSDAVIWSREDGSIFYVNKAVCDILDYSSDDLLSMSIPDINPMFTTESWREHWKEVQMNKEFHLDTTLYTSSGKPVPVEITANYMNYEGKEYNYAIIKDVTERKRAEKKLQMACFSVENFVDPVAWIKNDGKFIYVNQAACDLLGYTKKEFQSMSVFDIAPYYTQEIWDHRWIEIKRKKRDRIESYFSTRSGENIPVSISSTYMNYEGKEYICSFALDITEKKKAEDDLKLASFSLENSGDAVFWLEKNGQIFYANRAARKLLNYNDQELLTMSVPDINPFLSHDMWTEHWNKLKEGKVFHIETSLRTRSGDMCPVEITSGYLNWEGKEYDCAFVRDLTERKNSEKELLESKGQLRTLVDTIPDLVWLKDLNGFYLACNTRFEQLYGAKEAEIIGRSDHDFVEKETADLFRGTDRKAIDAGTHIVFEEEVTYADGHKEYLETIKSPVYDANGKLIGVLGVGRDITQRKRSEEQLKKASFSLEKSSDAVIWINKSGKIDYVNKAACDLIGYSEDEFLSMMIFETNPTITPEDWEKHWTNIENEKVIDTETFVPTRSGKMCPVEITISYMNYEGKEYDCAIIRDLTERKKYERTLEQEVKGRRNLMDRSKDGIVSLDMDGKVFEANPAYARMLGYTMEEIKDLYVWDWDVNYTKDQLLNMIRNNDETGLFLETKQRCKDGRVLDVDLNSNSVEFADQRLVFCVCRDVTDRKKEINELLEAKLIAETASKIKDEFLATMSHELRTPLNSILGFSDILQSCSFGEINDMQAEYLSYISKSGEHLLNVINNILDLSKIEAGKMKLNYEMFFISEVFDEIIMTLEPLAVKKNIELTISSEMPTGNIEADRTKFKEIFYNLVSNAIKFTPEKGKVDIDLTKVNDMLYIKVKDTGIGIATEDMDKLFHPFRQLNPYMNHEYEGTGLGLAITKKYIEMHGGNISVKSKVGEGSVFIFSIPLKLNM</sequence>
<dbReference type="PROSITE" id="PS50109">
    <property type="entry name" value="HIS_KIN"/>
    <property type="match status" value="1"/>
</dbReference>
<evidence type="ECO:0000259" key="12">
    <source>
        <dbReference type="PROSITE" id="PS50109"/>
    </source>
</evidence>
<dbReference type="Pfam" id="PF00989">
    <property type="entry name" value="PAS"/>
    <property type="match status" value="1"/>
</dbReference>
<dbReference type="InterPro" id="IPR001610">
    <property type="entry name" value="PAC"/>
</dbReference>
<dbReference type="STRING" id="487685.SAMN04488696_0613"/>
<dbReference type="InterPro" id="IPR003661">
    <property type="entry name" value="HisK_dim/P_dom"/>
</dbReference>
<evidence type="ECO:0000256" key="7">
    <source>
        <dbReference type="ARBA" id="ARBA00022741"/>
    </source>
</evidence>
<dbReference type="GO" id="GO:0000155">
    <property type="term" value="F:phosphorelay sensor kinase activity"/>
    <property type="evidence" value="ECO:0007669"/>
    <property type="project" value="InterPro"/>
</dbReference>
<gene>
    <name evidence="15" type="ORF">SAMN04488696_0613</name>
</gene>
<dbReference type="SUPFAM" id="SSF47384">
    <property type="entry name" value="Homodimeric domain of signal transducing histidine kinase"/>
    <property type="match status" value="1"/>
</dbReference>
<dbReference type="EC" id="2.7.13.3" evidence="3"/>
<evidence type="ECO:0000256" key="9">
    <source>
        <dbReference type="ARBA" id="ARBA00022840"/>
    </source>
</evidence>
<dbReference type="PROSITE" id="PS50113">
    <property type="entry name" value="PAC"/>
    <property type="match status" value="2"/>
</dbReference>
<dbReference type="SMART" id="SM00387">
    <property type="entry name" value="HATPase_c"/>
    <property type="match status" value="1"/>
</dbReference>
<evidence type="ECO:0000313" key="15">
    <source>
        <dbReference type="EMBL" id="SFM26269.1"/>
    </source>
</evidence>
<evidence type="ECO:0000259" key="13">
    <source>
        <dbReference type="PROSITE" id="PS50112"/>
    </source>
</evidence>
<keyword evidence="10" id="KW-0902">Two-component regulatory system</keyword>
<dbReference type="GO" id="GO:0005524">
    <property type="term" value="F:ATP binding"/>
    <property type="evidence" value="ECO:0007669"/>
    <property type="project" value="UniProtKB-KW"/>
</dbReference>
<dbReference type="SMART" id="SM00091">
    <property type="entry name" value="PAS"/>
    <property type="match status" value="8"/>
</dbReference>
<dbReference type="Gene3D" id="1.10.287.130">
    <property type="match status" value="1"/>
</dbReference>
<dbReference type="InterPro" id="IPR000014">
    <property type="entry name" value="PAS"/>
</dbReference>
<dbReference type="PRINTS" id="PR00344">
    <property type="entry name" value="BCTRLSENSOR"/>
</dbReference>
<evidence type="ECO:0000256" key="1">
    <source>
        <dbReference type="ARBA" id="ARBA00000085"/>
    </source>
</evidence>
<dbReference type="SUPFAM" id="SSF55785">
    <property type="entry name" value="PYP-like sensor domain (PAS domain)"/>
    <property type="match status" value="8"/>
</dbReference>
<dbReference type="InterPro" id="IPR005467">
    <property type="entry name" value="His_kinase_dom"/>
</dbReference>
<evidence type="ECO:0000256" key="3">
    <source>
        <dbReference type="ARBA" id="ARBA00012438"/>
    </source>
</evidence>
<keyword evidence="8" id="KW-0418">Kinase</keyword>
<dbReference type="PANTHER" id="PTHR43304">
    <property type="entry name" value="PHYTOCHROME-LIKE PROTEIN CPH1"/>
    <property type="match status" value="1"/>
</dbReference>
<dbReference type="Pfam" id="PF13426">
    <property type="entry name" value="PAS_9"/>
    <property type="match status" value="6"/>
</dbReference>
<dbReference type="NCBIfam" id="TIGR00229">
    <property type="entry name" value="sensory_box"/>
    <property type="match status" value="8"/>
</dbReference>
<dbReference type="EMBL" id="FOUJ01000001">
    <property type="protein sequence ID" value="SFM26269.1"/>
    <property type="molecule type" value="Genomic_DNA"/>
</dbReference>
<dbReference type="InterPro" id="IPR013767">
    <property type="entry name" value="PAS_fold"/>
</dbReference>
<dbReference type="InterPro" id="IPR052162">
    <property type="entry name" value="Sensor_kinase/Photoreceptor"/>
</dbReference>
<dbReference type="InterPro" id="IPR000700">
    <property type="entry name" value="PAS-assoc_C"/>
</dbReference>
<evidence type="ECO:0000256" key="10">
    <source>
        <dbReference type="ARBA" id="ARBA00023012"/>
    </source>
</evidence>
<proteinExistence type="predicted"/>
<keyword evidence="6" id="KW-0808">Transferase</keyword>
<feature type="domain" description="PAS" evidence="13">
    <location>
        <begin position="879"/>
        <end position="916"/>
    </location>
</feature>
<evidence type="ECO:0000256" key="11">
    <source>
        <dbReference type="ARBA" id="ARBA00023136"/>
    </source>
</evidence>
<dbReference type="CDD" id="cd16922">
    <property type="entry name" value="HATPase_EvgS-ArcB-TorS-like"/>
    <property type="match status" value="1"/>
</dbReference>
<accession>A0A1I4PEU8</accession>
<keyword evidence="11" id="KW-0472">Membrane</keyword>
<comment type="catalytic activity">
    <reaction evidence="1">
        <text>ATP + protein L-histidine = ADP + protein N-phospho-L-histidine.</text>
        <dbReference type="EC" id="2.7.13.3"/>
    </reaction>
</comment>
<feature type="domain" description="PAS" evidence="13">
    <location>
        <begin position="147"/>
        <end position="192"/>
    </location>
</feature>
<organism evidence="15 16">
    <name type="scientific">Methanolobus profundi</name>
    <dbReference type="NCBI Taxonomy" id="487685"/>
    <lineage>
        <taxon>Archaea</taxon>
        <taxon>Methanobacteriati</taxon>
        <taxon>Methanobacteriota</taxon>
        <taxon>Stenosarchaea group</taxon>
        <taxon>Methanomicrobia</taxon>
        <taxon>Methanosarcinales</taxon>
        <taxon>Methanosarcinaceae</taxon>
        <taxon>Methanolobus</taxon>
    </lineage>
</organism>
<feature type="domain" description="PAC" evidence="14">
    <location>
        <begin position="702"/>
        <end position="754"/>
    </location>
</feature>
<dbReference type="InterPro" id="IPR003594">
    <property type="entry name" value="HATPase_dom"/>
</dbReference>
<reference evidence="16" key="1">
    <citation type="submission" date="2016-10" db="EMBL/GenBank/DDBJ databases">
        <authorList>
            <person name="Varghese N."/>
            <person name="Submissions S."/>
        </authorList>
    </citation>
    <scope>NUCLEOTIDE SEQUENCE [LARGE SCALE GENOMIC DNA]</scope>
    <source>
        <strain evidence="16">Mob M</strain>
    </source>
</reference>
<feature type="domain" description="PAC" evidence="14">
    <location>
        <begin position="340"/>
        <end position="390"/>
    </location>
</feature>
<dbReference type="AlphaFoldDB" id="A0A1I4PEU8"/>
<dbReference type="CDD" id="cd00130">
    <property type="entry name" value="PAS"/>
    <property type="match status" value="8"/>
</dbReference>
<dbReference type="InterPro" id="IPR035965">
    <property type="entry name" value="PAS-like_dom_sf"/>
</dbReference>
<keyword evidence="7" id="KW-0547">Nucleotide-binding</keyword>
<keyword evidence="9" id="KW-0067">ATP-binding</keyword>
<dbReference type="FunFam" id="1.10.287.130:FF:000038">
    <property type="entry name" value="Sensory transduction histidine kinase"/>
    <property type="match status" value="1"/>
</dbReference>
<dbReference type="InterPro" id="IPR036890">
    <property type="entry name" value="HATPase_C_sf"/>
</dbReference>
<dbReference type="Gene3D" id="3.30.565.10">
    <property type="entry name" value="Histidine kinase-like ATPase, C-terminal domain"/>
    <property type="match status" value="1"/>
</dbReference>
<dbReference type="Pfam" id="PF02518">
    <property type="entry name" value="HATPase_c"/>
    <property type="match status" value="1"/>
</dbReference>
<dbReference type="CDD" id="cd00082">
    <property type="entry name" value="HisKA"/>
    <property type="match status" value="1"/>
</dbReference>
<evidence type="ECO:0000313" key="16">
    <source>
        <dbReference type="Proteomes" id="UP000198535"/>
    </source>
</evidence>
<dbReference type="InterPro" id="IPR004358">
    <property type="entry name" value="Sig_transdc_His_kin-like_C"/>
</dbReference>
<comment type="subcellular location">
    <subcellularLocation>
        <location evidence="2">Cell membrane</location>
    </subcellularLocation>
</comment>
<feature type="domain" description="Histidine kinase" evidence="12">
    <location>
        <begin position="1013"/>
        <end position="1232"/>
    </location>
</feature>
<keyword evidence="4" id="KW-1003">Cell membrane</keyword>
<dbReference type="Pfam" id="PF08448">
    <property type="entry name" value="PAS_4"/>
    <property type="match status" value="1"/>
</dbReference>
<keyword evidence="16" id="KW-1185">Reference proteome</keyword>
<name>A0A1I4PEU8_9EURY</name>
<feature type="domain" description="PAS" evidence="13">
    <location>
        <begin position="759"/>
        <end position="809"/>
    </location>
</feature>
<evidence type="ECO:0000256" key="8">
    <source>
        <dbReference type="ARBA" id="ARBA00022777"/>
    </source>
</evidence>
<dbReference type="Gene3D" id="3.30.450.20">
    <property type="entry name" value="PAS domain"/>
    <property type="match status" value="8"/>
</dbReference>
<keyword evidence="5" id="KW-0597">Phosphoprotein</keyword>
<feature type="domain" description="PAS" evidence="13">
    <location>
        <begin position="395"/>
        <end position="429"/>
    </location>
</feature>
<evidence type="ECO:0000256" key="2">
    <source>
        <dbReference type="ARBA" id="ARBA00004236"/>
    </source>
</evidence>
<dbReference type="Proteomes" id="UP000198535">
    <property type="component" value="Unassembled WGS sequence"/>
</dbReference>
<evidence type="ECO:0000256" key="6">
    <source>
        <dbReference type="ARBA" id="ARBA00022679"/>
    </source>
</evidence>
<feature type="domain" description="PAS" evidence="13">
    <location>
        <begin position="276"/>
        <end position="314"/>
    </location>
</feature>
<dbReference type="PROSITE" id="PS50112">
    <property type="entry name" value="PAS"/>
    <property type="match status" value="7"/>
</dbReference>
<dbReference type="InterPro" id="IPR036097">
    <property type="entry name" value="HisK_dim/P_sf"/>
</dbReference>
<dbReference type="SMART" id="SM00388">
    <property type="entry name" value="HisKA"/>
    <property type="match status" value="1"/>
</dbReference>
<feature type="domain" description="PAS" evidence="13">
    <location>
        <begin position="629"/>
        <end position="699"/>
    </location>
</feature>
<dbReference type="OrthoDB" id="342253at2157"/>
<protein>
    <recommendedName>
        <fullName evidence="3">histidine kinase</fullName>
        <ecNumber evidence="3">2.7.13.3</ecNumber>
    </recommendedName>
</protein>
<dbReference type="SMART" id="SM00086">
    <property type="entry name" value="PAC"/>
    <property type="match status" value="7"/>
</dbReference>
<dbReference type="GO" id="GO:0005886">
    <property type="term" value="C:plasma membrane"/>
    <property type="evidence" value="ECO:0007669"/>
    <property type="project" value="UniProtKB-SubCell"/>
</dbReference>
<dbReference type="PANTHER" id="PTHR43304:SF1">
    <property type="entry name" value="PAC DOMAIN-CONTAINING PROTEIN"/>
    <property type="match status" value="1"/>
</dbReference>
<dbReference type="RefSeq" id="WP_091932977.1">
    <property type="nucleotide sequence ID" value="NZ_FOUJ01000001.1"/>
</dbReference>
<dbReference type="SUPFAM" id="SSF55874">
    <property type="entry name" value="ATPase domain of HSP90 chaperone/DNA topoisomerase II/histidine kinase"/>
    <property type="match status" value="1"/>
</dbReference>
<evidence type="ECO:0000259" key="14">
    <source>
        <dbReference type="PROSITE" id="PS50113"/>
    </source>
</evidence>
<dbReference type="InterPro" id="IPR013656">
    <property type="entry name" value="PAS_4"/>
</dbReference>
<evidence type="ECO:0000256" key="4">
    <source>
        <dbReference type="ARBA" id="ARBA00022475"/>
    </source>
</evidence>
<evidence type="ECO:0000256" key="5">
    <source>
        <dbReference type="ARBA" id="ARBA00022553"/>
    </source>
</evidence>
<feature type="domain" description="PAS" evidence="13">
    <location>
        <begin position="514"/>
        <end position="549"/>
    </location>
</feature>
<dbReference type="FunFam" id="3.30.565.10:FF:000023">
    <property type="entry name" value="PAS domain-containing sensor histidine kinase"/>
    <property type="match status" value="1"/>
</dbReference>